<dbReference type="InterPro" id="IPR048028">
    <property type="entry name" value="Psb34-like"/>
</dbReference>
<proteinExistence type="predicted"/>
<gene>
    <name evidence="2" type="ORF">TQ37_05595</name>
</gene>
<evidence type="ECO:0000256" key="1">
    <source>
        <dbReference type="SAM" id="Phobius"/>
    </source>
</evidence>
<comment type="caution">
    <text evidence="2">The sequence shown here is derived from an EMBL/GenBank/DDBJ whole genome shotgun (WGS) entry which is preliminary data.</text>
</comment>
<accession>A0A0G8AVX8</accession>
<organism evidence="2 3">
    <name type="scientific">Candidatus Synechococcus spongiarum 15L</name>
    <dbReference type="NCBI Taxonomy" id="1608419"/>
    <lineage>
        <taxon>Bacteria</taxon>
        <taxon>Bacillati</taxon>
        <taxon>Cyanobacteriota</taxon>
        <taxon>Cyanophyceae</taxon>
        <taxon>Synechococcales</taxon>
        <taxon>Synechococcaceae</taxon>
        <taxon>Synechococcus</taxon>
    </lineage>
</organism>
<reference evidence="2 3" key="2">
    <citation type="submission" date="2015-05" db="EMBL/GenBank/DDBJ databases">
        <title>Lifestyle Evolution in Cyanobacterial Symbionts of Sponges.</title>
        <authorList>
            <person name="Burgsdorf I."/>
            <person name="Slaby B.M."/>
            <person name="Handley K.M."/>
            <person name="Haber M."/>
            <person name="Blom J."/>
            <person name="Marshall C.W."/>
            <person name="Gilbert J.A."/>
            <person name="Hentschel U."/>
            <person name="Steindler L."/>
        </authorList>
    </citation>
    <scope>NUCLEOTIDE SEQUENCE [LARGE SCALE GENOMIC DNA]</scope>
    <source>
        <strain evidence="2">15L</strain>
    </source>
</reference>
<evidence type="ECO:0000313" key="3">
    <source>
        <dbReference type="Proteomes" id="UP000035037"/>
    </source>
</evidence>
<dbReference type="EMBL" id="JYFQ01000110">
    <property type="protein sequence ID" value="KKZ12417.1"/>
    <property type="molecule type" value="Genomic_DNA"/>
</dbReference>
<dbReference type="Pfam" id="PF26394">
    <property type="entry name" value="Psb34"/>
    <property type="match status" value="1"/>
</dbReference>
<name>A0A0G8AVX8_9SYNE</name>
<dbReference type="PATRIC" id="fig|1608419.3.peg.148"/>
<evidence type="ECO:0000313" key="2">
    <source>
        <dbReference type="EMBL" id="KKZ12417.1"/>
    </source>
</evidence>
<dbReference type="Proteomes" id="UP000035037">
    <property type="component" value="Unassembled WGS sequence"/>
</dbReference>
<keyword evidence="1" id="KW-1133">Transmembrane helix</keyword>
<reference evidence="2 3" key="1">
    <citation type="submission" date="2015-02" db="EMBL/GenBank/DDBJ databases">
        <authorList>
            <person name="Slaby B."/>
            <person name="Hentschel U."/>
        </authorList>
    </citation>
    <scope>NUCLEOTIDE SEQUENCE [LARGE SCALE GENOMIC DNA]</scope>
    <source>
        <strain evidence="2">15L</strain>
    </source>
</reference>
<keyword evidence="1" id="KW-0472">Membrane</keyword>
<sequence length="60" mass="6556">MTVTQEDGGRLNAFAREPKMVIAEPLTGAEQRQRLRLYGLGVVLVVVTMAVTAWVSRGLV</sequence>
<evidence type="ECO:0008006" key="4">
    <source>
        <dbReference type="Google" id="ProtNLM"/>
    </source>
</evidence>
<dbReference type="AlphaFoldDB" id="A0A0G8AVX8"/>
<keyword evidence="1" id="KW-0812">Transmembrane</keyword>
<dbReference type="STRING" id="431041.FLM9_1651"/>
<feature type="transmembrane region" description="Helical" evidence="1">
    <location>
        <begin position="37"/>
        <end position="55"/>
    </location>
</feature>
<protein>
    <recommendedName>
        <fullName evidence="4">High light inducible protein</fullName>
    </recommendedName>
</protein>
<dbReference type="NCBIfam" id="NF033486">
    <property type="entry name" value="harvest_ssl1498"/>
    <property type="match status" value="1"/>
</dbReference>